<keyword evidence="1" id="KW-0812">Transmembrane</keyword>
<feature type="non-terminal residue" evidence="2">
    <location>
        <position position="1"/>
    </location>
</feature>
<organism evidence="2 3">
    <name type="scientific">Ranatra chinensis</name>
    <dbReference type="NCBI Taxonomy" id="642074"/>
    <lineage>
        <taxon>Eukaryota</taxon>
        <taxon>Metazoa</taxon>
        <taxon>Ecdysozoa</taxon>
        <taxon>Arthropoda</taxon>
        <taxon>Hexapoda</taxon>
        <taxon>Insecta</taxon>
        <taxon>Pterygota</taxon>
        <taxon>Neoptera</taxon>
        <taxon>Paraneoptera</taxon>
        <taxon>Hemiptera</taxon>
        <taxon>Heteroptera</taxon>
        <taxon>Panheteroptera</taxon>
        <taxon>Nepomorpha</taxon>
        <taxon>Nepidae</taxon>
        <taxon>Ranatrinae</taxon>
        <taxon>Ranatra</taxon>
    </lineage>
</organism>
<gene>
    <name evidence="2" type="ORF">AAG570_007313</name>
</gene>
<keyword evidence="1" id="KW-1133">Transmembrane helix</keyword>
<evidence type="ECO:0000256" key="1">
    <source>
        <dbReference type="SAM" id="Phobius"/>
    </source>
</evidence>
<feature type="transmembrane region" description="Helical" evidence="1">
    <location>
        <begin position="43"/>
        <end position="65"/>
    </location>
</feature>
<name>A0ABD0XVH6_9HEMI</name>
<evidence type="ECO:0000313" key="2">
    <source>
        <dbReference type="EMBL" id="KAL1115282.1"/>
    </source>
</evidence>
<keyword evidence="3" id="KW-1185">Reference proteome</keyword>
<accession>A0ABD0XVH6</accession>
<dbReference type="Gene3D" id="1.20.1070.10">
    <property type="entry name" value="Rhodopsin 7-helix transmembrane proteins"/>
    <property type="match status" value="1"/>
</dbReference>
<proteinExistence type="predicted"/>
<comment type="caution">
    <text evidence="2">The sequence shown here is derived from an EMBL/GenBank/DDBJ whole genome shotgun (WGS) entry which is preliminary data.</text>
</comment>
<protein>
    <submittedName>
        <fullName evidence="2">Uncharacterized protein</fullName>
    </submittedName>
</protein>
<dbReference type="AlphaFoldDB" id="A0ABD0XVH6"/>
<dbReference type="EMBL" id="JBFDAA010000020">
    <property type="protein sequence ID" value="KAL1115282.1"/>
    <property type="molecule type" value="Genomic_DNA"/>
</dbReference>
<sequence length="170" mass="19223">DIPELVTLTTVPRQQNVETVLFTQCTASWEDSTERQYAATKIVLLYTCPLLFMSIAYCQIVRVLWTSRNIPGHKPAYGTGAPAYLHHQQMSKYCLHLIGIELWGSAKKGNIDPIRSCQPKVLNAPWYVSITTSTFPLSTKPSNPDLNHSIRQLLNRKSKFSTANYIQNDP</sequence>
<evidence type="ECO:0000313" key="3">
    <source>
        <dbReference type="Proteomes" id="UP001558652"/>
    </source>
</evidence>
<reference evidence="2 3" key="1">
    <citation type="submission" date="2024-07" db="EMBL/GenBank/DDBJ databases">
        <title>Chromosome-level genome assembly of the water stick insect Ranatra chinensis (Heteroptera: Nepidae).</title>
        <authorList>
            <person name="Liu X."/>
        </authorList>
    </citation>
    <scope>NUCLEOTIDE SEQUENCE [LARGE SCALE GENOMIC DNA]</scope>
    <source>
        <strain evidence="2">Cailab_2021Rc</strain>
        <tissue evidence="2">Muscle</tissue>
    </source>
</reference>
<keyword evidence="1" id="KW-0472">Membrane</keyword>
<dbReference type="Proteomes" id="UP001558652">
    <property type="component" value="Unassembled WGS sequence"/>
</dbReference>